<dbReference type="AlphaFoldDB" id="A0AAV8Y5B9"/>
<evidence type="ECO:0008006" key="3">
    <source>
        <dbReference type="Google" id="ProtNLM"/>
    </source>
</evidence>
<comment type="caution">
    <text evidence="1">The sequence shown here is derived from an EMBL/GenBank/DDBJ whole genome shotgun (WGS) entry which is preliminary data.</text>
</comment>
<accession>A0AAV8Y5B9</accession>
<reference evidence="1" key="1">
    <citation type="journal article" date="2023" name="Insect Mol. Biol.">
        <title>Genome sequencing provides insights into the evolution of gene families encoding plant cell wall-degrading enzymes in longhorned beetles.</title>
        <authorList>
            <person name="Shin N.R."/>
            <person name="Okamura Y."/>
            <person name="Kirsch R."/>
            <person name="Pauchet Y."/>
        </authorList>
    </citation>
    <scope>NUCLEOTIDE SEQUENCE</scope>
    <source>
        <strain evidence="1">RBIC_L_NR</strain>
    </source>
</reference>
<dbReference type="Proteomes" id="UP001162156">
    <property type="component" value="Unassembled WGS sequence"/>
</dbReference>
<protein>
    <recommendedName>
        <fullName evidence="3">Nuclease HARBI1</fullName>
    </recommendedName>
</protein>
<gene>
    <name evidence="1" type="ORF">NQ314_008810</name>
</gene>
<dbReference type="EMBL" id="JANEYF010002427">
    <property type="protein sequence ID" value="KAJ8946638.1"/>
    <property type="molecule type" value="Genomic_DNA"/>
</dbReference>
<organism evidence="1 2">
    <name type="scientific">Rhamnusium bicolor</name>
    <dbReference type="NCBI Taxonomy" id="1586634"/>
    <lineage>
        <taxon>Eukaryota</taxon>
        <taxon>Metazoa</taxon>
        <taxon>Ecdysozoa</taxon>
        <taxon>Arthropoda</taxon>
        <taxon>Hexapoda</taxon>
        <taxon>Insecta</taxon>
        <taxon>Pterygota</taxon>
        <taxon>Neoptera</taxon>
        <taxon>Endopterygota</taxon>
        <taxon>Coleoptera</taxon>
        <taxon>Polyphaga</taxon>
        <taxon>Cucujiformia</taxon>
        <taxon>Chrysomeloidea</taxon>
        <taxon>Cerambycidae</taxon>
        <taxon>Lepturinae</taxon>
        <taxon>Rhagiini</taxon>
        <taxon>Rhamnusium</taxon>
    </lineage>
</organism>
<keyword evidence="2" id="KW-1185">Reference proteome</keyword>
<name>A0AAV8Y5B9_9CUCU</name>
<sequence>MEALQENRNQNIGSIPLQRYNGISYIHTELNKIILMLVTQLLKNILLKMKKKKKRTIWVRKWINSRETLGASNRLLAEMREEDVNGYKNHLRMIPQIFDELLSKIGSVIQKQNTIPAKVKLEITLRYLAVGYSLYTLSSLYRVGKSTISKFIPEVCNAISIALKDYMRVSKTPL</sequence>
<evidence type="ECO:0000313" key="2">
    <source>
        <dbReference type="Proteomes" id="UP001162156"/>
    </source>
</evidence>
<proteinExistence type="predicted"/>
<evidence type="ECO:0000313" key="1">
    <source>
        <dbReference type="EMBL" id="KAJ8946638.1"/>
    </source>
</evidence>